<dbReference type="GO" id="GO:0012505">
    <property type="term" value="C:endomembrane system"/>
    <property type="evidence" value="ECO:0007669"/>
    <property type="project" value="UniProtKB-SubCell"/>
</dbReference>
<evidence type="ECO:0000256" key="6">
    <source>
        <dbReference type="SAM" id="Phobius"/>
    </source>
</evidence>
<proteinExistence type="inferred from homology"/>
<keyword evidence="5 6" id="KW-0472">Membrane</keyword>
<dbReference type="GO" id="GO:0016020">
    <property type="term" value="C:membrane"/>
    <property type="evidence" value="ECO:0007669"/>
    <property type="project" value="InterPro"/>
</dbReference>
<feature type="transmembrane region" description="Helical" evidence="6">
    <location>
        <begin position="107"/>
        <end position="138"/>
    </location>
</feature>
<evidence type="ECO:0008006" key="10">
    <source>
        <dbReference type="Google" id="ProtNLM"/>
    </source>
</evidence>
<evidence type="ECO:0000313" key="8">
    <source>
        <dbReference type="EMBL" id="KAK7094428.1"/>
    </source>
</evidence>
<dbReference type="EMBL" id="JBAMIC010000018">
    <property type="protein sequence ID" value="KAK7094428.1"/>
    <property type="molecule type" value="Genomic_DNA"/>
</dbReference>
<dbReference type="GO" id="GO:0016192">
    <property type="term" value="P:vesicle-mediated transport"/>
    <property type="evidence" value="ECO:0007669"/>
    <property type="project" value="TreeGrafter"/>
</dbReference>
<reference evidence="7 9" key="1">
    <citation type="submission" date="2024-02" db="EMBL/GenBank/DDBJ databases">
        <title>Chromosome-scale genome assembly of the rough periwinkle Littorina saxatilis.</title>
        <authorList>
            <person name="De Jode A."/>
            <person name="Faria R."/>
            <person name="Formenti G."/>
            <person name="Sims Y."/>
            <person name="Smith T.P."/>
            <person name="Tracey A."/>
            <person name="Wood J.M.D."/>
            <person name="Zagrodzka Z.B."/>
            <person name="Johannesson K."/>
            <person name="Butlin R.K."/>
            <person name="Leder E.H."/>
        </authorList>
    </citation>
    <scope>NUCLEOTIDE SEQUENCE [LARGE SCALE GENOMIC DNA]</scope>
    <source>
        <strain evidence="7">Snail1</strain>
        <tissue evidence="7">Muscle</tissue>
    </source>
</reference>
<comment type="subcellular location">
    <subcellularLocation>
        <location evidence="1">Endomembrane system</location>
        <topology evidence="1">Multi-pass membrane protein</topology>
    </subcellularLocation>
</comment>
<dbReference type="PANTHER" id="PTHR13314">
    <property type="entry name" value="CALCIUM CHANNEL FLOWER HOMOLOG"/>
    <property type="match status" value="1"/>
</dbReference>
<comment type="similarity">
    <text evidence="2">Belongs to the calcium channel flower family.</text>
</comment>
<evidence type="ECO:0000256" key="2">
    <source>
        <dbReference type="ARBA" id="ARBA00010023"/>
    </source>
</evidence>
<organism evidence="7 9">
    <name type="scientific">Littorina saxatilis</name>
    <dbReference type="NCBI Taxonomy" id="31220"/>
    <lineage>
        <taxon>Eukaryota</taxon>
        <taxon>Metazoa</taxon>
        <taxon>Spiralia</taxon>
        <taxon>Lophotrochozoa</taxon>
        <taxon>Mollusca</taxon>
        <taxon>Gastropoda</taxon>
        <taxon>Caenogastropoda</taxon>
        <taxon>Littorinimorpha</taxon>
        <taxon>Littorinoidea</taxon>
        <taxon>Littorinidae</taxon>
        <taxon>Littorina</taxon>
    </lineage>
</organism>
<evidence type="ECO:0000313" key="9">
    <source>
        <dbReference type="Proteomes" id="UP001374579"/>
    </source>
</evidence>
<evidence type="ECO:0000256" key="4">
    <source>
        <dbReference type="ARBA" id="ARBA00022989"/>
    </source>
</evidence>
<feature type="transmembrane region" description="Helical" evidence="6">
    <location>
        <begin position="27"/>
        <end position="46"/>
    </location>
</feature>
<dbReference type="InterPro" id="IPR019365">
    <property type="entry name" value="TVP18/Ca-channel_flower"/>
</dbReference>
<keyword evidence="9" id="KW-1185">Reference proteome</keyword>
<protein>
    <recommendedName>
        <fullName evidence="10">Calcium channel flower</fullName>
    </recommendedName>
</protein>
<keyword evidence="4 6" id="KW-1133">Transmembrane helix</keyword>
<evidence type="ECO:0000256" key="5">
    <source>
        <dbReference type="ARBA" id="ARBA00023136"/>
    </source>
</evidence>
<keyword evidence="3 6" id="KW-0812">Transmembrane</keyword>
<dbReference type="Proteomes" id="UP001374579">
    <property type="component" value="Unassembled WGS sequence"/>
</dbReference>
<sequence length="172" mass="18533">MGQGQSNAPISTVSAPTDDGITWWCRISAKAICVIGGLGAVIAGLFRCITFTPLCLVAGIMLMLQGFMLILFEAPCCCQFLDFVQPVSRFSERRSPFQKAIFYGLPAILPLILCFSITTAIGCMLVFASGGIYGIIALGKKADRDTMMNRAKGDDVEMKETLMANEETASVQ</sequence>
<evidence type="ECO:0000313" key="7">
    <source>
        <dbReference type="EMBL" id="KAK7094425.1"/>
    </source>
</evidence>
<dbReference type="SMART" id="SM01077">
    <property type="entry name" value="Cg6151-P"/>
    <property type="match status" value="1"/>
</dbReference>
<gene>
    <name evidence="7" type="ORF">V1264_005988</name>
    <name evidence="8" type="ORF">V1264_005991</name>
</gene>
<feature type="transmembrane region" description="Helical" evidence="6">
    <location>
        <begin position="53"/>
        <end position="72"/>
    </location>
</feature>
<comment type="caution">
    <text evidence="7">The sequence shown here is derived from an EMBL/GenBank/DDBJ whole genome shotgun (WGS) entry which is preliminary data.</text>
</comment>
<dbReference type="PANTHER" id="PTHR13314:SF2">
    <property type="entry name" value="CALCIUM CHANNEL FLOWER HOMOLOG"/>
    <property type="match status" value="1"/>
</dbReference>
<dbReference type="AlphaFoldDB" id="A0AAN9AW08"/>
<dbReference type="EMBL" id="JBAMIC010000018">
    <property type="protein sequence ID" value="KAK7094425.1"/>
    <property type="molecule type" value="Genomic_DNA"/>
</dbReference>
<name>A0AAN9AW08_9CAEN</name>
<accession>A0AAN9AW08</accession>
<dbReference type="Pfam" id="PF10233">
    <property type="entry name" value="Cg6151-P"/>
    <property type="match status" value="1"/>
</dbReference>
<evidence type="ECO:0000256" key="3">
    <source>
        <dbReference type="ARBA" id="ARBA00022692"/>
    </source>
</evidence>
<evidence type="ECO:0000256" key="1">
    <source>
        <dbReference type="ARBA" id="ARBA00004127"/>
    </source>
</evidence>